<evidence type="ECO:0000256" key="1">
    <source>
        <dbReference type="ARBA" id="ARBA00008791"/>
    </source>
</evidence>
<feature type="domain" description="UspA" evidence="4">
    <location>
        <begin position="149"/>
        <end position="292"/>
    </location>
</feature>
<dbReference type="CDD" id="cd00293">
    <property type="entry name" value="USP-like"/>
    <property type="match status" value="1"/>
</dbReference>
<dbReference type="Proteomes" id="UP000293342">
    <property type="component" value="Unassembled WGS sequence"/>
</dbReference>
<dbReference type="OrthoDB" id="5242641at2"/>
<dbReference type="InterPro" id="IPR006015">
    <property type="entry name" value="Universal_stress_UspA"/>
</dbReference>
<proteinExistence type="inferred from homology"/>
<evidence type="ECO:0000256" key="3">
    <source>
        <dbReference type="ARBA" id="ARBA00022840"/>
    </source>
</evidence>
<dbReference type="PANTHER" id="PTHR46268">
    <property type="entry name" value="STRESS RESPONSE PROTEIN NHAX"/>
    <property type="match status" value="1"/>
</dbReference>
<evidence type="ECO:0000313" key="6">
    <source>
        <dbReference type="Proteomes" id="UP000293342"/>
    </source>
</evidence>
<gene>
    <name evidence="5" type="ORF">E0H75_19475</name>
</gene>
<keyword evidence="6" id="KW-1185">Reference proteome</keyword>
<name>A0A4R0JQL7_9ACTN</name>
<evidence type="ECO:0000313" key="5">
    <source>
        <dbReference type="EMBL" id="TCC48757.1"/>
    </source>
</evidence>
<comment type="similarity">
    <text evidence="1">Belongs to the universal stress protein A family.</text>
</comment>
<keyword evidence="3" id="KW-0067">ATP-binding</keyword>
<dbReference type="Gene3D" id="3.40.50.620">
    <property type="entry name" value="HUPs"/>
    <property type="match status" value="2"/>
</dbReference>
<reference evidence="5 6" key="1">
    <citation type="submission" date="2019-02" db="EMBL/GenBank/DDBJ databases">
        <title>Kribbella capetownensis sp. nov. and Kribbella speibonae sp. nov., isolated from soil.</title>
        <authorList>
            <person name="Curtis S.M."/>
            <person name="Norton I."/>
            <person name="Everest G.J."/>
            <person name="Meyers P.R."/>
        </authorList>
    </citation>
    <scope>NUCLEOTIDE SEQUENCE [LARGE SCALE GENOMIC DNA]</scope>
    <source>
        <strain evidence="5 6">YM53</strain>
    </source>
</reference>
<dbReference type="GO" id="GO:0005524">
    <property type="term" value="F:ATP binding"/>
    <property type="evidence" value="ECO:0007669"/>
    <property type="project" value="UniProtKB-KW"/>
</dbReference>
<keyword evidence="2" id="KW-0547">Nucleotide-binding</keyword>
<protein>
    <submittedName>
        <fullName evidence="5">Universal stress protein</fullName>
    </submittedName>
</protein>
<evidence type="ECO:0000256" key="2">
    <source>
        <dbReference type="ARBA" id="ARBA00022741"/>
    </source>
</evidence>
<dbReference type="AlphaFoldDB" id="A0A4R0JQL7"/>
<dbReference type="EMBL" id="SJKD01000004">
    <property type="protein sequence ID" value="TCC48757.1"/>
    <property type="molecule type" value="Genomic_DNA"/>
</dbReference>
<comment type="caution">
    <text evidence="5">The sequence shown here is derived from an EMBL/GenBank/DDBJ whole genome shotgun (WGS) entry which is preliminary data.</text>
</comment>
<accession>A0A4R0JQL7</accession>
<organism evidence="5 6">
    <name type="scientific">Kribbella capetownensis</name>
    <dbReference type="NCBI Taxonomy" id="1572659"/>
    <lineage>
        <taxon>Bacteria</taxon>
        <taxon>Bacillati</taxon>
        <taxon>Actinomycetota</taxon>
        <taxon>Actinomycetes</taxon>
        <taxon>Propionibacteriales</taxon>
        <taxon>Kribbellaceae</taxon>
        <taxon>Kribbella</taxon>
    </lineage>
</organism>
<dbReference type="InterPro" id="IPR014729">
    <property type="entry name" value="Rossmann-like_a/b/a_fold"/>
</dbReference>
<dbReference type="Pfam" id="PF00582">
    <property type="entry name" value="Usp"/>
    <property type="match status" value="2"/>
</dbReference>
<dbReference type="RefSeq" id="WP_131514996.1">
    <property type="nucleotide sequence ID" value="NZ_SJKD01000004.1"/>
</dbReference>
<dbReference type="PRINTS" id="PR01438">
    <property type="entry name" value="UNVRSLSTRESS"/>
</dbReference>
<sequence>MTMIIGYASDERGKAALHLAAMLARSAHDDLIVCTVVPAPWTPGMARVDAEYQNYLAQTADQALERARNYLPGDVPATYVRYSARSAPAGLLEMAAHNDARLIVLGSSSAGAFGHISLGSVTDRLLHSSHVSLALATRGFRCPGDASVQRVTAAFGGTESAEELVLAAAAVSAEAGASLRIATFAVWSRPAYTTRLGTDSEDLVMDEWRTEVEKTVTATLTQVQHLPHGPRTVETVIGSGANWAEAIDDVGWDPSDILVIGSSELGPVARVFLGSRATKILRHSPVPVLVVPRNRAEELAGRAAEN</sequence>
<feature type="domain" description="UspA" evidence="4">
    <location>
        <begin position="4"/>
        <end position="134"/>
    </location>
</feature>
<evidence type="ECO:0000259" key="4">
    <source>
        <dbReference type="Pfam" id="PF00582"/>
    </source>
</evidence>
<dbReference type="InterPro" id="IPR006016">
    <property type="entry name" value="UspA"/>
</dbReference>
<dbReference type="SUPFAM" id="SSF52402">
    <property type="entry name" value="Adenine nucleotide alpha hydrolases-like"/>
    <property type="match status" value="2"/>
</dbReference>
<dbReference type="PANTHER" id="PTHR46268:SF27">
    <property type="entry name" value="UNIVERSAL STRESS PROTEIN RV2623"/>
    <property type="match status" value="1"/>
</dbReference>